<name>A0A074S769_9AGAM</name>
<dbReference type="STRING" id="1423351.A0A074S769"/>
<comment type="caution">
    <text evidence="1">The sequence shown here is derived from an EMBL/GenBank/DDBJ whole genome shotgun (WGS) entry which is preliminary data.</text>
</comment>
<dbReference type="AlphaFoldDB" id="A0A074S769"/>
<evidence type="ECO:0000313" key="2">
    <source>
        <dbReference type="Proteomes" id="UP000027456"/>
    </source>
</evidence>
<dbReference type="Proteomes" id="UP000027456">
    <property type="component" value="Unassembled WGS sequence"/>
</dbReference>
<reference evidence="1 2" key="1">
    <citation type="submission" date="2013-12" db="EMBL/GenBank/DDBJ databases">
        <authorList>
            <person name="Cubeta M."/>
            <person name="Pakala S."/>
            <person name="Fedorova N."/>
            <person name="Thomas E."/>
            <person name="Dean R."/>
            <person name="Jabaji S."/>
            <person name="Neate S."/>
            <person name="Toda T."/>
            <person name="Tavantzis S."/>
            <person name="Vilgalys R."/>
            <person name="Bharathan N."/>
            <person name="Pakala S."/>
            <person name="Losada L.S."/>
            <person name="Zafar N."/>
            <person name="Nierman W."/>
        </authorList>
    </citation>
    <scope>NUCLEOTIDE SEQUENCE [LARGE SCALE GENOMIC DNA]</scope>
    <source>
        <strain evidence="1 2">123E</strain>
    </source>
</reference>
<dbReference type="EMBL" id="AZST01001400">
    <property type="protein sequence ID" value="KEP45917.1"/>
    <property type="molecule type" value="Genomic_DNA"/>
</dbReference>
<dbReference type="OrthoDB" id="4062651at2759"/>
<protein>
    <submittedName>
        <fullName evidence="1">Putative WaaY domain protein</fullName>
    </submittedName>
</protein>
<organism evidence="1 2">
    <name type="scientific">Rhizoctonia solani 123E</name>
    <dbReference type="NCBI Taxonomy" id="1423351"/>
    <lineage>
        <taxon>Eukaryota</taxon>
        <taxon>Fungi</taxon>
        <taxon>Dikarya</taxon>
        <taxon>Basidiomycota</taxon>
        <taxon>Agaricomycotina</taxon>
        <taxon>Agaricomycetes</taxon>
        <taxon>Cantharellales</taxon>
        <taxon>Ceratobasidiaceae</taxon>
        <taxon>Rhizoctonia</taxon>
    </lineage>
</organism>
<evidence type="ECO:0000313" key="1">
    <source>
        <dbReference type="EMBL" id="KEP45917.1"/>
    </source>
</evidence>
<dbReference type="HOGENOM" id="CLU_013871_2_3_1"/>
<proteinExistence type="predicted"/>
<sequence>MTPGHDNTATDHVHSVTFNAMQGEGLKLFYLLVDTGSAPVLGSVLVPSSQPPKRMFEIRDLMLNYPDLTKSNYLLYKSDMPMQDYLPDVPAPLGEPLSDIDLISKHWPNGFSPDVFSIIIVIVPKPTGAVLSEPRQNIQAPSVGGHNDDQVQAKVIKAIKKYNTSALAKPSQFNKFQATGIKIFNGRPQEADGLPVGLFHPVFDSFQQRIDSDSFAPTPMQLSATLTLLTASQKIYDTEPVRTEALIPLLQRLLGRHIAEVSIRGTKSDGAIHESNGAYSMIMEIKNEIGTGGCDPSIQGAIAFANYWGQGSFEWLRDQCCCPSMILAIAGPWMCVLGGIMLEHPVIQPLTPFFLVGNNPSSPGHANTVAKIFASLAKALRELQNFYEGFQMYTATLDPTRHLPYIREFSLDGKRVDIEYRKPLVPGKAVFLGVARPKSDESYKVIVKFAESYNAAAHRVLEEINLAPKLIYISSEGPDSFKVAQRIMVVMENAPYDNLTGIPSHPDCVLNDVKRALDALHKRNIVFGDLRPPNVLGVEDSKGRITGAMMIDFDWCGTAGEATYPMDINLTIDWPEGVGPGLPIKPEHDNEMLKRLSKL</sequence>
<accession>A0A074S769</accession>
<keyword evidence="2" id="KW-1185">Reference proteome</keyword>
<gene>
    <name evidence="1" type="ORF">V565_231260</name>
</gene>
<dbReference type="SUPFAM" id="SSF56112">
    <property type="entry name" value="Protein kinase-like (PK-like)"/>
    <property type="match status" value="1"/>
</dbReference>
<dbReference type="InterPro" id="IPR011009">
    <property type="entry name" value="Kinase-like_dom_sf"/>
</dbReference>